<reference evidence="5" key="1">
    <citation type="submission" date="2016-12" db="EMBL/GenBank/DDBJ databases">
        <authorList>
            <person name="Varghese N."/>
            <person name="Submissions S."/>
        </authorList>
    </citation>
    <scope>NUCLEOTIDE SEQUENCE [LARGE SCALE GENOMIC DNA]</scope>
    <source>
        <strain evidence="5">DSM 18830</strain>
    </source>
</reference>
<dbReference type="FunFam" id="3.30.420.10:FF:000045">
    <property type="entry name" value="3'-5' exonuclease DinG"/>
    <property type="match status" value="1"/>
</dbReference>
<accession>A0A1M7ZZ15</accession>
<dbReference type="AlphaFoldDB" id="A0A1M7ZZ15"/>
<dbReference type="GO" id="GO:0045004">
    <property type="term" value="P:DNA replication proofreading"/>
    <property type="evidence" value="ECO:0007669"/>
    <property type="project" value="TreeGrafter"/>
</dbReference>
<comment type="subunit">
    <text evidence="2">DNA polymerase III contains a core (composed of alpha, epsilon and theta chains) that associates with a tau subunit. This core dimerizes to form the POLIII' complex. PolIII' associates with the gamma complex (composed of gamma, delta, delta', psi and chi chains) and with the beta chain to form the complete DNA polymerase III complex.</text>
</comment>
<dbReference type="CDD" id="cd06127">
    <property type="entry name" value="DEDDh"/>
    <property type="match status" value="1"/>
</dbReference>
<dbReference type="GO" id="GO:0003887">
    <property type="term" value="F:DNA-directed DNA polymerase activity"/>
    <property type="evidence" value="ECO:0007669"/>
    <property type="project" value="InterPro"/>
</dbReference>
<dbReference type="Proteomes" id="UP000184611">
    <property type="component" value="Unassembled WGS sequence"/>
</dbReference>
<dbReference type="STRING" id="416016.SAMN05443547_2497"/>
<evidence type="ECO:0000256" key="2">
    <source>
        <dbReference type="ARBA" id="ARBA00026073"/>
    </source>
</evidence>
<proteinExistence type="predicted"/>
<organism evidence="4 5">
    <name type="scientific">Flavobacterium cucumis</name>
    <dbReference type="NCBI Taxonomy" id="416016"/>
    <lineage>
        <taxon>Bacteria</taxon>
        <taxon>Pseudomonadati</taxon>
        <taxon>Bacteroidota</taxon>
        <taxon>Flavobacteriia</taxon>
        <taxon>Flavobacteriales</taxon>
        <taxon>Flavobacteriaceae</taxon>
        <taxon>Flavobacterium</taxon>
    </lineage>
</organism>
<dbReference type="Gene3D" id="3.30.420.10">
    <property type="entry name" value="Ribonuclease H-like superfamily/Ribonuclease H"/>
    <property type="match status" value="1"/>
</dbReference>
<dbReference type="InterPro" id="IPR036397">
    <property type="entry name" value="RNaseH_sf"/>
</dbReference>
<evidence type="ECO:0000256" key="1">
    <source>
        <dbReference type="ARBA" id="ARBA00025483"/>
    </source>
</evidence>
<dbReference type="InterPro" id="IPR012337">
    <property type="entry name" value="RNaseH-like_sf"/>
</dbReference>
<dbReference type="PANTHER" id="PTHR30231:SF41">
    <property type="entry name" value="DNA POLYMERASE III SUBUNIT EPSILON"/>
    <property type="match status" value="1"/>
</dbReference>
<dbReference type="RefSeq" id="WP_073584943.1">
    <property type="nucleotide sequence ID" value="NZ_CBCSEA010000009.1"/>
</dbReference>
<comment type="function">
    <text evidence="1">DNA polymerase III is a complex, multichain enzyme responsible for most of the replicative synthesis in bacteria. The epsilon subunit contain the editing function and is a proofreading 3'-5' exonuclease.</text>
</comment>
<dbReference type="Pfam" id="PF00929">
    <property type="entry name" value="RNase_T"/>
    <property type="match status" value="1"/>
</dbReference>
<dbReference type="OrthoDB" id="9803913at2"/>
<dbReference type="GO" id="GO:0008408">
    <property type="term" value="F:3'-5' exonuclease activity"/>
    <property type="evidence" value="ECO:0007669"/>
    <property type="project" value="TreeGrafter"/>
</dbReference>
<dbReference type="GO" id="GO:0003677">
    <property type="term" value="F:DNA binding"/>
    <property type="evidence" value="ECO:0007669"/>
    <property type="project" value="InterPro"/>
</dbReference>
<dbReference type="InterPro" id="IPR013520">
    <property type="entry name" value="Ribonucl_H"/>
</dbReference>
<evidence type="ECO:0000313" key="5">
    <source>
        <dbReference type="Proteomes" id="UP000184611"/>
    </source>
</evidence>
<dbReference type="SMART" id="SM00479">
    <property type="entry name" value="EXOIII"/>
    <property type="match status" value="1"/>
</dbReference>
<dbReference type="PANTHER" id="PTHR30231">
    <property type="entry name" value="DNA POLYMERASE III SUBUNIT EPSILON"/>
    <property type="match status" value="1"/>
</dbReference>
<protein>
    <submittedName>
        <fullName evidence="4">DNA polymerase-3 subunit epsilon</fullName>
    </submittedName>
</protein>
<name>A0A1M7ZZ15_9FLAO</name>
<dbReference type="SUPFAM" id="SSF53098">
    <property type="entry name" value="Ribonuclease H-like"/>
    <property type="match status" value="1"/>
</dbReference>
<dbReference type="NCBIfam" id="TIGR00573">
    <property type="entry name" value="dnaq"/>
    <property type="match status" value="1"/>
</dbReference>
<sequence>MKFNWFKKIIKDYPKFWETYLSYFDENQSKDKRYVVFDCETTGLDSETDRILSIGAVAIQNNQIIVGDFMEVFLQQDIFKPESVPIHGILKEGKEEKIVEAEAVIRFLDFVKDATLVGHHVAFDIEMINQALDRLEVGRLKNQVMDTDVMYQKLKYLPEEQHASLDELCDIYKIKKSDRHTASGDAFITAILFLKMKKQLMI</sequence>
<keyword evidence="5" id="KW-1185">Reference proteome</keyword>
<gene>
    <name evidence="4" type="ORF">SAMN05443547_2497</name>
</gene>
<evidence type="ECO:0000313" key="4">
    <source>
        <dbReference type="EMBL" id="SHO74113.1"/>
    </source>
</evidence>
<feature type="domain" description="Exonuclease" evidence="3">
    <location>
        <begin position="33"/>
        <end position="202"/>
    </location>
</feature>
<dbReference type="InterPro" id="IPR006054">
    <property type="entry name" value="DnaQ"/>
</dbReference>
<dbReference type="GO" id="GO:0005829">
    <property type="term" value="C:cytosol"/>
    <property type="evidence" value="ECO:0007669"/>
    <property type="project" value="TreeGrafter"/>
</dbReference>
<dbReference type="EMBL" id="FRYK01000006">
    <property type="protein sequence ID" value="SHO74113.1"/>
    <property type="molecule type" value="Genomic_DNA"/>
</dbReference>
<evidence type="ECO:0000259" key="3">
    <source>
        <dbReference type="SMART" id="SM00479"/>
    </source>
</evidence>